<evidence type="ECO:0000256" key="1">
    <source>
        <dbReference type="SAM" id="MobiDB-lite"/>
    </source>
</evidence>
<comment type="caution">
    <text evidence="2">The sequence shown here is derived from an EMBL/GenBank/DDBJ whole genome shotgun (WGS) entry which is preliminary data.</text>
</comment>
<accession>A0A0F8D9F9</accession>
<dbReference type="OrthoDB" id="5578001at2759"/>
<keyword evidence="3" id="KW-1185">Reference proteome</keyword>
<feature type="region of interest" description="Disordered" evidence="1">
    <location>
        <begin position="202"/>
        <end position="226"/>
    </location>
</feature>
<dbReference type="AlphaFoldDB" id="A0A0F8D9F9"/>
<protein>
    <submittedName>
        <fullName evidence="2">Uncharacterized protein</fullName>
    </submittedName>
</protein>
<gene>
    <name evidence="2" type="ORF">CFO_g4866</name>
</gene>
<proteinExistence type="predicted"/>
<dbReference type="EMBL" id="LBBL01000325">
    <property type="protein sequence ID" value="KKF92779.1"/>
    <property type="molecule type" value="Genomic_DNA"/>
</dbReference>
<name>A0A0F8D9F9_CERFI</name>
<dbReference type="Proteomes" id="UP000034841">
    <property type="component" value="Unassembled WGS sequence"/>
</dbReference>
<evidence type="ECO:0000313" key="2">
    <source>
        <dbReference type="EMBL" id="KKF92779.1"/>
    </source>
</evidence>
<evidence type="ECO:0000313" key="3">
    <source>
        <dbReference type="Proteomes" id="UP000034841"/>
    </source>
</evidence>
<reference evidence="2 3" key="1">
    <citation type="submission" date="2015-04" db="EMBL/GenBank/DDBJ databases">
        <title>Genome sequence of Ceratocystis platani, a major pathogen of plane trees.</title>
        <authorList>
            <person name="Belbahri L."/>
        </authorList>
    </citation>
    <scope>NUCLEOTIDE SEQUENCE [LARGE SCALE GENOMIC DNA]</scope>
    <source>
        <strain evidence="2 3">CFO</strain>
    </source>
</reference>
<sequence>MPSNLSPTMLEVTISPLLTSLATSSGTHEAPSGILLYLSPILRQRVKFLASANSPWMKHLGQDPKLLDVLNNLISSGCLEVHPVSGVVEIDWHENIVVTYNCVDVETLHAYVDLGSLDNLHVKLLWCANDSESGSSGWKIEGLSTSSFQEAGFSALTIDDAEKLHEARQQPDAAVASKLDHLGQGKQGNVVDEDEDDDYWAQYDATPGAHTPARTPGAKNSPAITPMSSLRNPVDPDATSVTAGSNALSADERAYYSMYEEVQPALDSHDPDEAAQLEEAGIESTLDGTTAASLSAIAARNADKIKSLQMTAVESGSSHSSIVNIDIAHPRPESPDSVASARGSGTVERLELEAKKGESADFAIRQHISRSIRGLYQLAKASRISSEEFGQLVQGELDLLMLQEDE</sequence>
<organism evidence="2 3">
    <name type="scientific">Ceratocystis fimbriata f. sp. platani</name>
    <dbReference type="NCBI Taxonomy" id="88771"/>
    <lineage>
        <taxon>Eukaryota</taxon>
        <taxon>Fungi</taxon>
        <taxon>Dikarya</taxon>
        <taxon>Ascomycota</taxon>
        <taxon>Pezizomycotina</taxon>
        <taxon>Sordariomycetes</taxon>
        <taxon>Hypocreomycetidae</taxon>
        <taxon>Microascales</taxon>
        <taxon>Ceratocystidaceae</taxon>
        <taxon>Ceratocystis</taxon>
    </lineage>
</organism>